<dbReference type="PANTHER" id="PTHR33755:SF6">
    <property type="entry name" value="PLASMID STABILIZATION SYSTEM PROTEIN"/>
    <property type="match status" value="1"/>
</dbReference>
<comment type="caution">
    <text evidence="3">The sequence shown here is derived from an EMBL/GenBank/DDBJ whole genome shotgun (WGS) entry which is preliminary data.</text>
</comment>
<dbReference type="PANTHER" id="PTHR33755">
    <property type="entry name" value="TOXIN PARE1-RELATED"/>
    <property type="match status" value="1"/>
</dbReference>
<dbReference type="EMBL" id="BDGE01000044">
    <property type="protein sequence ID" value="GBE93060.1"/>
    <property type="molecule type" value="Genomic_DNA"/>
</dbReference>
<gene>
    <name evidence="3" type="ORF">NCWK1_2820</name>
</gene>
<dbReference type="InterPro" id="IPR035093">
    <property type="entry name" value="RelE/ParE_toxin_dom_sf"/>
</dbReference>
<keyword evidence="4" id="KW-1185">Reference proteome</keyword>
<keyword evidence="2" id="KW-1277">Toxin-antitoxin system</keyword>
<organism evidence="3 4">
    <name type="scientific">Nostoc cycadae WK-1</name>
    <dbReference type="NCBI Taxonomy" id="1861711"/>
    <lineage>
        <taxon>Bacteria</taxon>
        <taxon>Bacillati</taxon>
        <taxon>Cyanobacteriota</taxon>
        <taxon>Cyanophyceae</taxon>
        <taxon>Nostocales</taxon>
        <taxon>Nostocaceae</taxon>
        <taxon>Nostoc</taxon>
    </lineage>
</organism>
<name>A0A2H6LIK8_9NOSO</name>
<evidence type="ECO:0000256" key="2">
    <source>
        <dbReference type="ARBA" id="ARBA00022649"/>
    </source>
</evidence>
<reference evidence="4" key="1">
    <citation type="journal article" date="2018" name="Genome Announc.">
        <title>Draft Genome Sequence of the Nitrogen-Fixing and Hormogonia-Inducing Cyanobacterium Nostoc cycadae Strain WK-1, Isolated from the Coralloid Roots of Cycas revoluta.</title>
        <authorList>
            <person name="Kanesaki Y."/>
            <person name="Hirose M."/>
            <person name="Hirose Y."/>
            <person name="Fujisawa T."/>
            <person name="Nakamura Y."/>
            <person name="Watanabe S."/>
            <person name="Matsunaga S."/>
            <person name="Uchida H."/>
            <person name="Murakami A."/>
        </authorList>
    </citation>
    <scope>NUCLEOTIDE SEQUENCE [LARGE SCALE GENOMIC DNA]</scope>
    <source>
        <strain evidence="4">WK-1</strain>
    </source>
</reference>
<protein>
    <submittedName>
        <fullName evidence="3">Plasmid stabilization protein</fullName>
    </submittedName>
</protein>
<evidence type="ECO:0000256" key="1">
    <source>
        <dbReference type="ARBA" id="ARBA00006226"/>
    </source>
</evidence>
<dbReference type="Pfam" id="PF05016">
    <property type="entry name" value="ParE_toxin"/>
    <property type="match status" value="1"/>
</dbReference>
<dbReference type="AlphaFoldDB" id="A0A2H6LIK8"/>
<dbReference type="InterPro" id="IPR051803">
    <property type="entry name" value="TA_system_RelE-like_toxin"/>
</dbReference>
<evidence type="ECO:0000313" key="3">
    <source>
        <dbReference type="EMBL" id="GBE93060.1"/>
    </source>
</evidence>
<dbReference type="InterPro" id="IPR007712">
    <property type="entry name" value="RelE/ParE_toxin"/>
</dbReference>
<dbReference type="Proteomes" id="UP000236527">
    <property type="component" value="Unassembled WGS sequence"/>
</dbReference>
<evidence type="ECO:0000313" key="4">
    <source>
        <dbReference type="Proteomes" id="UP000236527"/>
    </source>
</evidence>
<accession>A0A2H6LIK8</accession>
<dbReference type="Gene3D" id="3.30.2310.20">
    <property type="entry name" value="RelE-like"/>
    <property type="match status" value="1"/>
</dbReference>
<proteinExistence type="inferred from homology"/>
<sequence length="99" mass="11445">MNRYVINILASRDLNEIAEYFAQNSLEAGENFFQEFNRKCQQLVTFPNSGRSYAEIRSDLRGLTLEGYIIFYRLLDDGIEILRVVSGRRNLPSVFDGSE</sequence>
<comment type="similarity">
    <text evidence="1">Belongs to the RelE toxin family.</text>
</comment>
<dbReference type="RefSeq" id="WP_103125214.1">
    <property type="nucleotide sequence ID" value="NZ_DF978429.1"/>
</dbReference>